<evidence type="ECO:0000313" key="2">
    <source>
        <dbReference type="Proteomes" id="UP000030149"/>
    </source>
</evidence>
<name>V6SEX6_9FLAO</name>
<sequence>MELIITTTVTKCAKSPDFAHFLDEKVYQLKLQLVSEHEDHVVRVERSYGKAKKPEDYIQGFK</sequence>
<protein>
    <submittedName>
        <fullName evidence="1">Uncharacterized protein</fullName>
    </submittedName>
</protein>
<evidence type="ECO:0000313" key="1">
    <source>
        <dbReference type="EMBL" id="KGO96869.1"/>
    </source>
</evidence>
<keyword evidence="2" id="KW-1185">Reference proteome</keyword>
<dbReference type="Proteomes" id="UP000030149">
    <property type="component" value="Unassembled WGS sequence"/>
</dbReference>
<comment type="caution">
    <text evidence="1">The sequence shown here is derived from an EMBL/GenBank/DDBJ whole genome shotgun (WGS) entry which is preliminary data.</text>
</comment>
<accession>V6SEX6</accession>
<proteinExistence type="predicted"/>
<dbReference type="PATRIC" id="fig|1107311.3.peg.208"/>
<gene>
    <name evidence="1" type="ORF">Q767_04000</name>
</gene>
<dbReference type="AlphaFoldDB" id="V6SEX6"/>
<dbReference type="STRING" id="1107311.Q767_04000"/>
<organism evidence="1 2">
    <name type="scientific">Flavobacterium enshiense DK69</name>
    <dbReference type="NCBI Taxonomy" id="1107311"/>
    <lineage>
        <taxon>Bacteria</taxon>
        <taxon>Pseudomonadati</taxon>
        <taxon>Bacteroidota</taxon>
        <taxon>Flavobacteriia</taxon>
        <taxon>Flavobacteriales</taxon>
        <taxon>Flavobacteriaceae</taxon>
        <taxon>Flavobacterium</taxon>
    </lineage>
</organism>
<reference evidence="2" key="1">
    <citation type="submission" date="2013-09" db="EMBL/GenBank/DDBJ databases">
        <authorList>
            <person name="Zeng Z."/>
            <person name="Chen C."/>
        </authorList>
    </citation>
    <scope>NUCLEOTIDE SEQUENCE [LARGE SCALE GENOMIC DNA]</scope>
    <source>
        <strain evidence="2">DK69</strain>
    </source>
</reference>
<reference evidence="1 2" key="2">
    <citation type="journal article" date="2015" name="Stand. Genomic Sci.">
        <title>High quality draft genomic sequence of Flavobacterium enshiense DK69(T) and comparison among Flavobacterium genomes.</title>
        <authorList>
            <person name="Zeng Z."/>
            <person name="Chen C."/>
            <person name="Du H."/>
            <person name="Wang G."/>
            <person name="Li M."/>
        </authorList>
    </citation>
    <scope>NUCLEOTIDE SEQUENCE [LARGE SCALE GENOMIC DNA]</scope>
    <source>
        <strain evidence="1 2">DK69</strain>
    </source>
</reference>
<dbReference type="EMBL" id="JRLZ01000003">
    <property type="protein sequence ID" value="KGO96869.1"/>
    <property type="molecule type" value="Genomic_DNA"/>
</dbReference>